<evidence type="ECO:0000313" key="3">
    <source>
        <dbReference type="Proteomes" id="UP001488805"/>
    </source>
</evidence>
<keyword evidence="1" id="KW-0175">Coiled coil</keyword>
<accession>A0AAW1F5G4</accession>
<organism evidence="2 3">
    <name type="scientific">Zoarces viviparus</name>
    <name type="common">Viviparous eelpout</name>
    <name type="synonym">Blennius viviparus</name>
    <dbReference type="NCBI Taxonomy" id="48416"/>
    <lineage>
        <taxon>Eukaryota</taxon>
        <taxon>Metazoa</taxon>
        <taxon>Chordata</taxon>
        <taxon>Craniata</taxon>
        <taxon>Vertebrata</taxon>
        <taxon>Euteleostomi</taxon>
        <taxon>Actinopterygii</taxon>
        <taxon>Neopterygii</taxon>
        <taxon>Teleostei</taxon>
        <taxon>Neoteleostei</taxon>
        <taxon>Acanthomorphata</taxon>
        <taxon>Eupercaria</taxon>
        <taxon>Perciformes</taxon>
        <taxon>Cottioidei</taxon>
        <taxon>Zoarcales</taxon>
        <taxon>Zoarcidae</taxon>
        <taxon>Zoarcinae</taxon>
        <taxon>Zoarces</taxon>
    </lineage>
</organism>
<protein>
    <submittedName>
        <fullName evidence="2">Uncharacterized protein</fullName>
    </submittedName>
</protein>
<sequence length="76" mass="8799">MTLLELDFAEFKELTQARLSDPPDNTLQQLKEELQQLKRDNQALASDLRGSRETLKEENSVLRTQLAKVKEDAENR</sequence>
<dbReference type="AlphaFoldDB" id="A0AAW1F5G4"/>
<dbReference type="Proteomes" id="UP001488805">
    <property type="component" value="Unassembled WGS sequence"/>
</dbReference>
<gene>
    <name evidence="2" type="ORF">VZT92_011513</name>
</gene>
<evidence type="ECO:0000256" key="1">
    <source>
        <dbReference type="SAM" id="Coils"/>
    </source>
</evidence>
<dbReference type="EMBL" id="JBCEZU010000100">
    <property type="protein sequence ID" value="KAK9529969.1"/>
    <property type="molecule type" value="Genomic_DNA"/>
</dbReference>
<name>A0AAW1F5G4_ZOAVI</name>
<reference evidence="2 3" key="1">
    <citation type="journal article" date="2024" name="Genome Biol. Evol.">
        <title>Chromosome-level genome assembly of the viviparous eelpout Zoarces viviparus.</title>
        <authorList>
            <person name="Fuhrmann N."/>
            <person name="Brasseur M.V."/>
            <person name="Bakowski C.E."/>
            <person name="Podsiadlowski L."/>
            <person name="Prost S."/>
            <person name="Krehenwinkel H."/>
            <person name="Mayer C."/>
        </authorList>
    </citation>
    <scope>NUCLEOTIDE SEQUENCE [LARGE SCALE GENOMIC DNA]</scope>
    <source>
        <strain evidence="2">NO-MEL_2022_Ind0_liver</strain>
    </source>
</reference>
<evidence type="ECO:0000313" key="2">
    <source>
        <dbReference type="EMBL" id="KAK9529969.1"/>
    </source>
</evidence>
<keyword evidence="3" id="KW-1185">Reference proteome</keyword>
<feature type="coiled-coil region" evidence="1">
    <location>
        <begin position="27"/>
        <end position="72"/>
    </location>
</feature>
<comment type="caution">
    <text evidence="2">The sequence shown here is derived from an EMBL/GenBank/DDBJ whole genome shotgun (WGS) entry which is preliminary data.</text>
</comment>
<proteinExistence type="predicted"/>